<protein>
    <submittedName>
        <fullName evidence="1">Uncharacterized protein</fullName>
    </submittedName>
</protein>
<dbReference type="Gene3D" id="2.60.120.260">
    <property type="entry name" value="Galactose-binding domain-like"/>
    <property type="match status" value="1"/>
</dbReference>
<dbReference type="Proteomes" id="UP000185639">
    <property type="component" value="Unassembled WGS sequence"/>
</dbReference>
<evidence type="ECO:0000313" key="1">
    <source>
        <dbReference type="EMBL" id="SIS97863.1"/>
    </source>
</evidence>
<gene>
    <name evidence="1" type="ORF">SAMN05421686_10725</name>
</gene>
<evidence type="ECO:0000313" key="2">
    <source>
        <dbReference type="Proteomes" id="UP000185639"/>
    </source>
</evidence>
<dbReference type="AlphaFoldDB" id="A0A1N7NHG9"/>
<organism evidence="1 2">
    <name type="scientific">Thalassolituus maritimus</name>
    <dbReference type="NCBI Taxonomy" id="484498"/>
    <lineage>
        <taxon>Bacteria</taxon>
        <taxon>Pseudomonadati</taxon>
        <taxon>Pseudomonadota</taxon>
        <taxon>Gammaproteobacteria</taxon>
        <taxon>Oceanospirillales</taxon>
        <taxon>Oceanospirillaceae</taxon>
        <taxon>Thalassolituus</taxon>
    </lineage>
</organism>
<dbReference type="STRING" id="484498.SAMN05421686_10725"/>
<reference evidence="2" key="1">
    <citation type="submission" date="2017-01" db="EMBL/GenBank/DDBJ databases">
        <authorList>
            <person name="Varghese N."/>
            <person name="Submissions S."/>
        </authorList>
    </citation>
    <scope>NUCLEOTIDE SEQUENCE [LARGE SCALE GENOMIC DNA]</scope>
    <source>
        <strain evidence="2">DSM 24913</strain>
    </source>
</reference>
<name>A0A1N7NHG9_9GAMM</name>
<keyword evidence="2" id="KW-1185">Reference proteome</keyword>
<sequence length="166" mass="17504">MSRAAYIPDVFDSGAFLFPQPEYHGVELISNGDFSNGLNGWTLSGSPAVVGSVLQGGQMYGTDRISQIIAVTALSKLELEVRATKGGSVGWVVVDLFLRNAAGSVVENVILGYPSTAAGFITFDRGGWQLGKAAFNVPSDVVEAEVRLSVNGKGDAIDYVSLREMG</sequence>
<dbReference type="EMBL" id="FTOH01000007">
    <property type="protein sequence ID" value="SIS97863.1"/>
    <property type="molecule type" value="Genomic_DNA"/>
</dbReference>
<accession>A0A1N7NHG9</accession>
<dbReference type="RefSeq" id="WP_076516291.1">
    <property type="nucleotide sequence ID" value="NZ_FTOH01000007.1"/>
</dbReference>
<proteinExistence type="predicted"/>